<dbReference type="GO" id="GO:0046579">
    <property type="term" value="P:positive regulation of Ras protein signal transduction"/>
    <property type="evidence" value="ECO:0007669"/>
    <property type="project" value="TreeGrafter"/>
</dbReference>
<dbReference type="AlphaFoldDB" id="G3B146"/>
<evidence type="ECO:0000313" key="3">
    <source>
        <dbReference type="Proteomes" id="UP000000707"/>
    </source>
</evidence>
<proteinExistence type="inferred from homology"/>
<dbReference type="PANTHER" id="PTHR15243:SF0">
    <property type="entry name" value="SERINE_THREONINE-PROTEIN KINASE 19"/>
    <property type="match status" value="1"/>
</dbReference>
<dbReference type="Proteomes" id="UP000000707">
    <property type="component" value="Unassembled WGS sequence"/>
</dbReference>
<name>G3B146_CANTC</name>
<dbReference type="PANTHER" id="PTHR15243">
    <property type="entry name" value="SERINE/THREONINE-PROTEIN KINASE 19"/>
    <property type="match status" value="1"/>
</dbReference>
<keyword evidence="3" id="KW-1185">Reference proteome</keyword>
<dbReference type="KEGG" id="cten:18249418"/>
<reference evidence="2 3" key="1">
    <citation type="journal article" date="2011" name="Proc. Natl. Acad. Sci. U.S.A.">
        <title>Comparative genomics of xylose-fermenting fungi for enhanced biofuel production.</title>
        <authorList>
            <person name="Wohlbach D.J."/>
            <person name="Kuo A."/>
            <person name="Sato T.K."/>
            <person name="Potts K.M."/>
            <person name="Salamov A.A."/>
            <person name="LaButti K.M."/>
            <person name="Sun H."/>
            <person name="Clum A."/>
            <person name="Pangilinan J.L."/>
            <person name="Lindquist E.A."/>
            <person name="Lucas S."/>
            <person name="Lapidus A."/>
            <person name="Jin M."/>
            <person name="Gunawan C."/>
            <person name="Balan V."/>
            <person name="Dale B.E."/>
            <person name="Jeffries T.W."/>
            <person name="Zinkel R."/>
            <person name="Barry K.W."/>
            <person name="Grigoriev I.V."/>
            <person name="Gasch A.P."/>
        </authorList>
    </citation>
    <scope>NUCLEOTIDE SEQUENCE [LARGE SCALE GENOMIC DNA]</scope>
    <source>
        <strain evidence="3">ATCC 10573 / BCRC 21748 / CBS 615 / JCM 9827 / NBRC 10315 / NRRL Y-1498 / VKM Y-70</strain>
    </source>
</reference>
<protein>
    <submittedName>
        <fullName evidence="2">Uncharacterized protein</fullName>
    </submittedName>
</protein>
<dbReference type="EMBL" id="GL996515">
    <property type="protein sequence ID" value="EGV64875.1"/>
    <property type="molecule type" value="Genomic_DNA"/>
</dbReference>
<dbReference type="OrthoDB" id="3980126at2759"/>
<sequence length="387" mass="43964">MGNLRFTAAKTSTISKRNLFGSPSKKNKSPIKDLLPSQAKYKQNLKAKHLPSNELGSPKKSSSSDSRLAIDDYNVELDYQLSKKHDIITAIDTIISNQWSEASTINTRYSSKEDVISKSMEHLVFQLKGLAMSTKAEIMKYRTTHIPQGLVTTNQLYSIFDKEGNTFVDRNIELSIRKGQIRKFVITNAAPIIQTSNDQARNGKITYGYENVEVLVKTGVFYSKIQETLSKLTDSFQIKVLQKFEKFTKENPTTLFISTEDSFLESELTTLVELGFITLTSNHKNEIESQQYALSFPNCGTYLKLVNNGRSWLVKTLNKCKFHELLESELFNRWEGIDLNDNSKMSNFRKPFYGFDLNWILADALGAGIIEVFNTPVGRGWKLTGKR</sequence>
<dbReference type="GeneID" id="18249418"/>
<dbReference type="Pfam" id="PF10494">
    <property type="entry name" value="Stk19"/>
    <property type="match status" value="1"/>
</dbReference>
<dbReference type="eggNOG" id="ENOG502S7IU">
    <property type="taxonomic scope" value="Eukaryota"/>
</dbReference>
<dbReference type="HOGENOM" id="CLU_702066_0_0_1"/>
<accession>G3B146</accession>
<evidence type="ECO:0000313" key="2">
    <source>
        <dbReference type="EMBL" id="EGV64875.1"/>
    </source>
</evidence>
<organism evidence="3">
    <name type="scientific">Candida tenuis (strain ATCC 10573 / BCRC 21748 / CBS 615 / JCM 9827 / NBRC 10315 / NRRL Y-1498 / VKM Y-70)</name>
    <name type="common">Yeast</name>
    <name type="synonym">Yamadazyma tenuis</name>
    <dbReference type="NCBI Taxonomy" id="590646"/>
    <lineage>
        <taxon>Eukaryota</taxon>
        <taxon>Fungi</taxon>
        <taxon>Dikarya</taxon>
        <taxon>Ascomycota</taxon>
        <taxon>Saccharomycotina</taxon>
        <taxon>Pichiomycetes</taxon>
        <taxon>Debaryomycetaceae</taxon>
        <taxon>Yamadazyma</taxon>
    </lineage>
</organism>
<evidence type="ECO:0000256" key="1">
    <source>
        <dbReference type="ARBA" id="ARBA00093458"/>
    </source>
</evidence>
<gene>
    <name evidence="2" type="ORF">CANTEDRAFT_130046</name>
</gene>
<comment type="similarity">
    <text evidence="1">Belongs to the STK19 family.</text>
</comment>
<dbReference type="InterPro" id="IPR018865">
    <property type="entry name" value="STK19-like"/>
</dbReference>